<protein>
    <submittedName>
        <fullName evidence="3">Uncharacterized protein</fullName>
    </submittedName>
</protein>
<name>A0ABR1IN05_9AGAR</name>
<evidence type="ECO:0000313" key="3">
    <source>
        <dbReference type="EMBL" id="KAK7434141.1"/>
    </source>
</evidence>
<dbReference type="EMBL" id="JBANRG010000135">
    <property type="protein sequence ID" value="KAK7433948.1"/>
    <property type="molecule type" value="Genomic_DNA"/>
</dbReference>
<dbReference type="Proteomes" id="UP001498398">
    <property type="component" value="Unassembled WGS sequence"/>
</dbReference>
<proteinExistence type="predicted"/>
<gene>
    <name evidence="4" type="ORF">VKT23_015263</name>
    <name evidence="2" type="ORF">VKT23_020341</name>
    <name evidence="3" type="ORF">VKT23_020367</name>
    <name evidence="1" type="ORF">VKT23_020476</name>
</gene>
<organism evidence="3 5">
    <name type="scientific">Marasmiellus scandens</name>
    <dbReference type="NCBI Taxonomy" id="2682957"/>
    <lineage>
        <taxon>Eukaryota</taxon>
        <taxon>Fungi</taxon>
        <taxon>Dikarya</taxon>
        <taxon>Basidiomycota</taxon>
        <taxon>Agaricomycotina</taxon>
        <taxon>Agaricomycetes</taxon>
        <taxon>Agaricomycetidae</taxon>
        <taxon>Agaricales</taxon>
        <taxon>Marasmiineae</taxon>
        <taxon>Omphalotaceae</taxon>
        <taxon>Marasmiellus</taxon>
    </lineage>
</organism>
<comment type="caution">
    <text evidence="3">The sequence shown here is derived from an EMBL/GenBank/DDBJ whole genome shotgun (WGS) entry which is preliminary data.</text>
</comment>
<dbReference type="EMBL" id="JBANRG010000131">
    <property type="protein sequence ID" value="KAK7434141.1"/>
    <property type="molecule type" value="Genomic_DNA"/>
</dbReference>
<sequence length="171" mass="19385">MSFSSADDYLAKMTVKDILSRADLPTSSVDDLHPPPMLPVPYFCHKDTRCVAKIHIFARTAPKLADAVFGFVDHVGPAHKGHKMAFALCDDEHDGNVTLNCSCGLYKDFGSMTYFEDMDFLLGVSAWDREEVVLKAHLRRLEQSTKLSEEFHKAIQELAELEKRMCQYPSW</sequence>
<accession>A0ABR1IN05</accession>
<dbReference type="EMBL" id="JBANRG010000131">
    <property type="protein sequence ID" value="KAK7434117.1"/>
    <property type="molecule type" value="Genomic_DNA"/>
</dbReference>
<evidence type="ECO:0000313" key="5">
    <source>
        <dbReference type="Proteomes" id="UP001498398"/>
    </source>
</evidence>
<evidence type="ECO:0000313" key="1">
    <source>
        <dbReference type="EMBL" id="KAK7433948.1"/>
    </source>
</evidence>
<evidence type="ECO:0000313" key="2">
    <source>
        <dbReference type="EMBL" id="KAK7434117.1"/>
    </source>
</evidence>
<evidence type="ECO:0000313" key="4">
    <source>
        <dbReference type="EMBL" id="KAK7444585.1"/>
    </source>
</evidence>
<keyword evidence="5" id="KW-1185">Reference proteome</keyword>
<dbReference type="EMBL" id="JBANRG010000050">
    <property type="protein sequence ID" value="KAK7444585.1"/>
    <property type="molecule type" value="Genomic_DNA"/>
</dbReference>
<reference evidence="3 5" key="1">
    <citation type="submission" date="2024-01" db="EMBL/GenBank/DDBJ databases">
        <title>A draft genome for the cacao thread blight pathogen Marasmiellus scandens.</title>
        <authorList>
            <person name="Baruah I.K."/>
            <person name="Leung J."/>
            <person name="Bukari Y."/>
            <person name="Amoako-Attah I."/>
            <person name="Meinhardt L.W."/>
            <person name="Bailey B.A."/>
            <person name="Cohen S.P."/>
        </authorList>
    </citation>
    <scope>NUCLEOTIDE SEQUENCE [LARGE SCALE GENOMIC DNA]</scope>
    <source>
        <strain evidence="3 5">GH-19</strain>
    </source>
</reference>